<reference evidence="8 9" key="2">
    <citation type="submission" date="2020-06" db="EMBL/GenBank/DDBJ databases">
        <title>Ramlibacter rhizophilus sp. nov., isolated from rhizosphere soil of national flower Mugunghwa from South Korea.</title>
        <authorList>
            <person name="Zheng-Fei Y."/>
            <person name="Huan T."/>
        </authorList>
    </citation>
    <scope>NUCLEOTIDE SEQUENCE [LARGE SCALE GENOMIC DNA]</scope>
    <source>
        <strain evidence="8 9">B156</strain>
    </source>
</reference>
<dbReference type="EMBL" id="JABFCS010000001">
    <property type="protein sequence ID" value="NNU43943.1"/>
    <property type="molecule type" value="Genomic_DNA"/>
</dbReference>
<dbReference type="InterPro" id="IPR006189">
    <property type="entry name" value="CHASE_dom"/>
</dbReference>
<sequence>MSSVPHDAPTELTASGGASTQESRPGRMLRPLGMVLVVLVVGILVTLLSWDVTRNLARQTELRRFEYRTIRIVGDMRHALEADEVLLRSVAALFSVGGGISRAQWRDYFNVMESGTRSPGRLWLGFAQRVPAADRETHERLARADGLATYGVRANEQRAEYYPLAYFRAFGTQDRRPLGLDLQEDHGA</sequence>
<protein>
    <recommendedName>
        <fullName evidence="7">CHASE domain-containing protein</fullName>
    </recommendedName>
</protein>
<keyword evidence="9" id="KW-1185">Reference proteome</keyword>
<evidence type="ECO:0000313" key="9">
    <source>
        <dbReference type="Proteomes" id="UP000552954"/>
    </source>
</evidence>
<dbReference type="Pfam" id="PF03924">
    <property type="entry name" value="CHASE"/>
    <property type="match status" value="1"/>
</dbReference>
<organism evidence="8 9">
    <name type="scientific">Ramlibacter montanisoli</name>
    <dbReference type="NCBI Taxonomy" id="2732512"/>
    <lineage>
        <taxon>Bacteria</taxon>
        <taxon>Pseudomonadati</taxon>
        <taxon>Pseudomonadota</taxon>
        <taxon>Betaproteobacteria</taxon>
        <taxon>Burkholderiales</taxon>
        <taxon>Comamonadaceae</taxon>
        <taxon>Ramlibacter</taxon>
    </lineage>
</organism>
<feature type="transmembrane region" description="Helical" evidence="6">
    <location>
        <begin position="32"/>
        <end position="50"/>
    </location>
</feature>
<evidence type="ECO:0000256" key="1">
    <source>
        <dbReference type="ARBA" id="ARBA00004370"/>
    </source>
</evidence>
<dbReference type="RefSeq" id="WP_171560057.1">
    <property type="nucleotide sequence ID" value="NZ_JABFCS010000001.1"/>
</dbReference>
<evidence type="ECO:0000313" key="8">
    <source>
        <dbReference type="EMBL" id="NNU43943.1"/>
    </source>
</evidence>
<gene>
    <name evidence="8" type="ORF">HK415_13460</name>
</gene>
<comment type="subcellular location">
    <subcellularLocation>
        <location evidence="1">Membrane</location>
    </subcellularLocation>
</comment>
<evidence type="ECO:0000256" key="4">
    <source>
        <dbReference type="ARBA" id="ARBA00023136"/>
    </source>
</evidence>
<accession>A0A849KIR2</accession>
<name>A0A849KIR2_9BURK</name>
<dbReference type="InterPro" id="IPR042240">
    <property type="entry name" value="CHASE_sf"/>
</dbReference>
<dbReference type="Gene3D" id="3.30.450.350">
    <property type="entry name" value="CHASE domain"/>
    <property type="match status" value="1"/>
</dbReference>
<evidence type="ECO:0000259" key="7">
    <source>
        <dbReference type="Pfam" id="PF03924"/>
    </source>
</evidence>
<evidence type="ECO:0000256" key="5">
    <source>
        <dbReference type="SAM" id="MobiDB-lite"/>
    </source>
</evidence>
<dbReference type="AlphaFoldDB" id="A0A849KIR2"/>
<feature type="region of interest" description="Disordered" evidence="5">
    <location>
        <begin position="1"/>
        <end position="25"/>
    </location>
</feature>
<keyword evidence="3 6" id="KW-1133">Transmembrane helix</keyword>
<keyword evidence="4 6" id="KW-0472">Membrane</keyword>
<keyword evidence="2 6" id="KW-0812">Transmembrane</keyword>
<evidence type="ECO:0000256" key="6">
    <source>
        <dbReference type="SAM" id="Phobius"/>
    </source>
</evidence>
<evidence type="ECO:0000256" key="2">
    <source>
        <dbReference type="ARBA" id="ARBA00022692"/>
    </source>
</evidence>
<reference evidence="8 9" key="1">
    <citation type="submission" date="2020-05" db="EMBL/GenBank/DDBJ databases">
        <authorList>
            <person name="Khan S.A."/>
            <person name="Jeon C.O."/>
            <person name="Chun B.H."/>
        </authorList>
    </citation>
    <scope>NUCLEOTIDE SEQUENCE [LARGE SCALE GENOMIC DNA]</scope>
    <source>
        <strain evidence="8 9">B156</strain>
    </source>
</reference>
<dbReference type="GO" id="GO:0003824">
    <property type="term" value="F:catalytic activity"/>
    <property type="evidence" value="ECO:0007669"/>
    <property type="project" value="UniProtKB-ARBA"/>
</dbReference>
<dbReference type="GO" id="GO:0016020">
    <property type="term" value="C:membrane"/>
    <property type="evidence" value="ECO:0007669"/>
    <property type="project" value="UniProtKB-SubCell"/>
</dbReference>
<dbReference type="GO" id="GO:0007165">
    <property type="term" value="P:signal transduction"/>
    <property type="evidence" value="ECO:0007669"/>
    <property type="project" value="UniProtKB-ARBA"/>
</dbReference>
<feature type="domain" description="CHASE" evidence="7">
    <location>
        <begin position="100"/>
        <end position="183"/>
    </location>
</feature>
<evidence type="ECO:0000256" key="3">
    <source>
        <dbReference type="ARBA" id="ARBA00022989"/>
    </source>
</evidence>
<feature type="compositionally biased region" description="Polar residues" evidence="5">
    <location>
        <begin position="12"/>
        <end position="23"/>
    </location>
</feature>
<proteinExistence type="predicted"/>
<dbReference type="Proteomes" id="UP000552954">
    <property type="component" value="Unassembled WGS sequence"/>
</dbReference>
<comment type="caution">
    <text evidence="8">The sequence shown here is derived from an EMBL/GenBank/DDBJ whole genome shotgun (WGS) entry which is preliminary data.</text>
</comment>